<dbReference type="InterPro" id="IPR008906">
    <property type="entry name" value="HATC_C_dom"/>
</dbReference>
<dbReference type="SUPFAM" id="SSF53098">
    <property type="entry name" value="Ribonuclease H-like"/>
    <property type="match status" value="1"/>
</dbReference>
<accession>A0A2S2R0Q1</accession>
<dbReference type="InterPro" id="IPR012337">
    <property type="entry name" value="RNaseH-like_sf"/>
</dbReference>
<dbReference type="GO" id="GO:0046983">
    <property type="term" value="F:protein dimerization activity"/>
    <property type="evidence" value="ECO:0007669"/>
    <property type="project" value="InterPro"/>
</dbReference>
<dbReference type="RefSeq" id="XP_025424441.1">
    <property type="nucleotide sequence ID" value="XM_025568656.1"/>
</dbReference>
<evidence type="ECO:0000259" key="1">
    <source>
        <dbReference type="SMART" id="SM00597"/>
    </source>
</evidence>
<feature type="domain" description="TTF-type" evidence="1">
    <location>
        <begin position="133"/>
        <end position="225"/>
    </location>
</feature>
<dbReference type="InterPro" id="IPR006580">
    <property type="entry name" value="Znf_TTF"/>
</dbReference>
<dbReference type="AlphaFoldDB" id="A0A2S2R0Q1"/>
<dbReference type="Pfam" id="PF14291">
    <property type="entry name" value="DUF4371"/>
    <property type="match status" value="1"/>
</dbReference>
<name>A0A2S2R0Q1_9HEMI</name>
<sequence length="823" mass="95531">MEDRHKLKRVYMSGADKRKLAKEKEKKNNEIISKTRRMTDFIITQPNTTSESYQTASPVIVTENPSPQILNVEETNEGLNLDIGLWPENMTGLIDYWVKVGSSNVQNCSQELFIQKSKKQFDVKFTRKCNKSLFERKTTNGEIVKRSWLCFSPFNGSIFCFVCKLMSKTRSQFTHGGFCDWKHADNRLISHETSKDHLNSVINLAVRSKELNRIDNELIKQSEEVKSYWRNIIKRLISVITFICERGLALRGTNEIVGSPKNGIYLGILELLAEYDNFLKQHIEKHANRGSGHTNYLSSTICEELIEIMGNNVLNEIIVSVKLSKYFSISLDSTPDEGHIDQLTLVFRYIERDTPVERFLVFMPNQGHKAQDMYDGLISFLNKYNLNIKNCRGQSYDNASAMSGKYNGLQSKVLEINKHAFWIPCATHSLNLVGKAAAECCTAAVEFFDFLEQLYVFFTASTKRYELMVIALSLENTKTRIHVPQRVNTTRWSCRSDATKALMLGYKQFKSTLIKIADDLEQTTKTRCDANCLYNQLCTLEIGIYTVFWNNILERVDSTNKLLQDPTLDLNTAVSAIRSLKNFVQSKRDKFDEYEKQGANISETTDYLKHRKRQRNIRLNPIDFHETPEVDLTSSQKFKIQNFLPVIDTFISNLDKRLSAYELVYQRFGFLRKLDQLSNEEIENEATKLVKIYEDDIDEHFGNELIQFKEFYKHFKDENSEFHNISQEHLMYKILINKEVKDCFPNVEIVLRIYLVLMITNSSSERSFSNLKHIKNRLRTSMDGDRLNHLARMSSESDILRKLDFQNVIDNFVQMKSRRVPGI</sequence>
<dbReference type="OrthoDB" id="6590418at2759"/>
<organism evidence="2">
    <name type="scientific">Sipha flava</name>
    <name type="common">yellow sugarcane aphid</name>
    <dbReference type="NCBI Taxonomy" id="143950"/>
    <lineage>
        <taxon>Eukaryota</taxon>
        <taxon>Metazoa</taxon>
        <taxon>Ecdysozoa</taxon>
        <taxon>Arthropoda</taxon>
        <taxon>Hexapoda</taxon>
        <taxon>Insecta</taxon>
        <taxon>Pterygota</taxon>
        <taxon>Neoptera</taxon>
        <taxon>Paraneoptera</taxon>
        <taxon>Hemiptera</taxon>
        <taxon>Sternorrhyncha</taxon>
        <taxon>Aphidomorpha</taxon>
        <taxon>Aphidoidea</taxon>
        <taxon>Aphididae</taxon>
        <taxon>Sipha</taxon>
    </lineage>
</organism>
<dbReference type="PANTHER" id="PTHR45749">
    <property type="match status" value="1"/>
</dbReference>
<dbReference type="EMBL" id="GGMS01014363">
    <property type="protein sequence ID" value="MBY83566.1"/>
    <property type="molecule type" value="Transcribed_RNA"/>
</dbReference>
<dbReference type="InterPro" id="IPR025398">
    <property type="entry name" value="DUF4371"/>
</dbReference>
<dbReference type="SMART" id="SM00597">
    <property type="entry name" value="ZnF_TTF"/>
    <property type="match status" value="1"/>
</dbReference>
<proteinExistence type="predicted"/>
<dbReference type="Pfam" id="PF05699">
    <property type="entry name" value="Dimer_Tnp_hAT"/>
    <property type="match status" value="1"/>
</dbReference>
<evidence type="ECO:0000313" key="4">
    <source>
        <dbReference type="RefSeq" id="XP_025424441.1"/>
    </source>
</evidence>
<dbReference type="Proteomes" id="UP000694846">
    <property type="component" value="Unplaced"/>
</dbReference>
<gene>
    <name evidence="2" type="primary">ZMYM1_138</name>
    <name evidence="4" type="synonym">LOC112693545</name>
    <name evidence="2" type="ORF">g.12062</name>
</gene>
<evidence type="ECO:0000313" key="2">
    <source>
        <dbReference type="EMBL" id="MBY83566.1"/>
    </source>
</evidence>
<keyword evidence="3" id="KW-1185">Reference proteome</keyword>
<evidence type="ECO:0000313" key="3">
    <source>
        <dbReference type="Proteomes" id="UP000694846"/>
    </source>
</evidence>
<reference evidence="2" key="1">
    <citation type="submission" date="2018-04" db="EMBL/GenBank/DDBJ databases">
        <title>Transcriptome assembly of Sipha flava.</title>
        <authorList>
            <person name="Scully E.D."/>
            <person name="Geib S.M."/>
            <person name="Palmer N.A."/>
            <person name="Koch K."/>
            <person name="Bradshaw J."/>
            <person name="Heng-Moss T."/>
            <person name="Sarath G."/>
        </authorList>
    </citation>
    <scope>NUCLEOTIDE SEQUENCE</scope>
</reference>
<dbReference type="PANTHER" id="PTHR45749:SF23">
    <property type="entry name" value="ZINC FINGER MYM-TYPE PROTEIN 1-LIKE"/>
    <property type="match status" value="1"/>
</dbReference>
<protein>
    <submittedName>
        <fullName evidence="2 4">Zinc finger MYM-type protein 1</fullName>
    </submittedName>
</protein>
<reference evidence="4" key="2">
    <citation type="submission" date="2025-04" db="UniProtKB">
        <authorList>
            <consortium name="RefSeq"/>
        </authorList>
    </citation>
    <scope>IDENTIFICATION</scope>
    <source>
        <tissue evidence="4">Whole body</tissue>
    </source>
</reference>